<sequence>MKFSALAAGSRFAFPALPCTPFLYRCMRISLLSFFLVALSVQLLTAADVKAQRLEQLSVDVSLQNASLLEAFKQIEDQTAFRFMYRKSDIGHIRHLNVAAGKQNLAAVLGRLLAPHHLSFRQVDNRILIQTADETATPPSLPADSLHHISGRVTGDDGNPVIGATVVVKGTSKGAITNENGQFTIADIPEGATLTVTSLGYRQIEFQVKDRGPLALQLPLQTGGSRLNEVIVIGYGTQQKRELTGSIGKVGALNAEENMVSNPISALQGRVAGLAVSNTGAAPGSMPNFTIRGVQTVQSNLTGSGSNPLIVVDGLVIDAGPEGANANFSMFNLNPQDIASIEVLKDAASSAIYGARGAQGVIMITTKKGNFGARPTVTINAYTGANSSHFSYRPLNNAEYSMMFSEARQNRINDIKGKLTGTVPPSEEARLRQEMAMLGLQIEEMQMGNSDINWLNKVVPRNAALSNIQASVSGGSNQTSYYLSFGKYSENNATGTGRLDRYSAKLALTQKVNRWLKAGADFSISKVKNDGISSAIGDAISARPDTPDSIKLLENGTWDYWYGYQPHPLGILNGYYKNEKDNWNYTGNVFAEATINKNFSFRSMVAGSRSESIQANFASPFSYNGLGTKGDYMENGNSGIRYTLNNVLTYRFGYSQLKSDVVVGQEFTGNQYRTTAMNLQGFPLIEGLWKPGNASVATNFYNSGNRFYEEYSESYFLRSNMSWAGKYLLSLSLRRDGSSKLENNRHAWFPAISGGWIVSDESFLRGNHLLSYLKVRSSFGITGNIRPIGLYDTRDLVNSALYLNQPALRFNTTLGNPDLKWERTRQHDIGLETRFFDDRLSVTAEYYMKKTDNLLSSRQIPFSSGGFISQRVNVGAMTNQGVDLSVGLSSRPGTAFRWEVTAVANINRNRVTELRDSTMGYGVYFPGSPSGVMRIGQPLGLLQLYNSKGVDPQTGDMIYEDRNKDGIINQEDMIYVPIAQPKITGGFNVDLGWKGFSLNTQLAFNLGNKIYNFSEQRYRSYDYDLYTGVMNNKPSWVLERWQQPGDKSRYPRAITGVHGAGQTTDWNIMPSTQYLYSGSYLRCRNVTLAYNLPATLTGKAGIQQVRVYAATQNLFTIKDKRLNADDPEQALESGLQQDVAPLPRAFSFGIDFRF</sequence>
<keyword evidence="3 8" id="KW-1134">Transmembrane beta strand</keyword>
<dbReference type="InterPro" id="IPR037066">
    <property type="entry name" value="Plug_dom_sf"/>
</dbReference>
<evidence type="ECO:0000313" key="12">
    <source>
        <dbReference type="EMBL" id="SEW56362.1"/>
    </source>
</evidence>
<dbReference type="SUPFAM" id="SSF49464">
    <property type="entry name" value="Carboxypeptidase regulatory domain-like"/>
    <property type="match status" value="1"/>
</dbReference>
<dbReference type="Pfam" id="PF00593">
    <property type="entry name" value="TonB_dep_Rec_b-barrel"/>
    <property type="match status" value="1"/>
</dbReference>
<evidence type="ECO:0000256" key="1">
    <source>
        <dbReference type="ARBA" id="ARBA00004571"/>
    </source>
</evidence>
<evidence type="ECO:0000256" key="8">
    <source>
        <dbReference type="PROSITE-ProRule" id="PRU01360"/>
    </source>
</evidence>
<proteinExistence type="inferred from homology"/>
<feature type="domain" description="TonB-dependent receptor-like beta-barrel" evidence="10">
    <location>
        <begin position="555"/>
        <end position="932"/>
    </location>
</feature>
<comment type="similarity">
    <text evidence="8 9">Belongs to the TonB-dependent receptor family.</text>
</comment>
<comment type="subcellular location">
    <subcellularLocation>
        <location evidence="1 8">Cell outer membrane</location>
        <topology evidence="1 8">Multi-pass membrane protein</topology>
    </subcellularLocation>
</comment>
<dbReference type="SUPFAM" id="SSF56935">
    <property type="entry name" value="Porins"/>
    <property type="match status" value="1"/>
</dbReference>
<dbReference type="InterPro" id="IPR036942">
    <property type="entry name" value="Beta-barrel_TonB_sf"/>
</dbReference>
<dbReference type="OrthoDB" id="600669at2"/>
<dbReference type="PROSITE" id="PS52016">
    <property type="entry name" value="TONB_DEPENDENT_REC_3"/>
    <property type="match status" value="1"/>
</dbReference>
<evidence type="ECO:0000313" key="13">
    <source>
        <dbReference type="Proteomes" id="UP000199310"/>
    </source>
</evidence>
<gene>
    <name evidence="12" type="ORF">SAMN04488122_6641</name>
</gene>
<organism evidence="12 13">
    <name type="scientific">Chitinophaga arvensicola</name>
    <dbReference type="NCBI Taxonomy" id="29529"/>
    <lineage>
        <taxon>Bacteria</taxon>
        <taxon>Pseudomonadati</taxon>
        <taxon>Bacteroidota</taxon>
        <taxon>Chitinophagia</taxon>
        <taxon>Chitinophagales</taxon>
        <taxon>Chitinophagaceae</taxon>
        <taxon>Chitinophaga</taxon>
    </lineage>
</organism>
<dbReference type="PROSITE" id="PS00018">
    <property type="entry name" value="EF_HAND_1"/>
    <property type="match status" value="1"/>
</dbReference>
<reference evidence="13" key="1">
    <citation type="submission" date="2016-10" db="EMBL/GenBank/DDBJ databases">
        <authorList>
            <person name="Varghese N."/>
            <person name="Submissions S."/>
        </authorList>
    </citation>
    <scope>NUCLEOTIDE SEQUENCE [LARGE SCALE GENOMIC DNA]</scope>
    <source>
        <strain evidence="13">DSM 3695</strain>
    </source>
</reference>
<evidence type="ECO:0000259" key="11">
    <source>
        <dbReference type="Pfam" id="PF07715"/>
    </source>
</evidence>
<dbReference type="InterPro" id="IPR023996">
    <property type="entry name" value="TonB-dep_OMP_SusC/RagA"/>
</dbReference>
<keyword evidence="2 8" id="KW-0813">Transport</keyword>
<dbReference type="InterPro" id="IPR023997">
    <property type="entry name" value="TonB-dep_OMP_SusC/RagA_CS"/>
</dbReference>
<dbReference type="Pfam" id="PF13715">
    <property type="entry name" value="CarbopepD_reg_2"/>
    <property type="match status" value="1"/>
</dbReference>
<evidence type="ECO:0000256" key="7">
    <source>
        <dbReference type="ARBA" id="ARBA00023237"/>
    </source>
</evidence>
<dbReference type="InterPro" id="IPR018247">
    <property type="entry name" value="EF_Hand_1_Ca_BS"/>
</dbReference>
<dbReference type="InterPro" id="IPR012910">
    <property type="entry name" value="Plug_dom"/>
</dbReference>
<dbReference type="RefSeq" id="WP_089903732.1">
    <property type="nucleotide sequence ID" value="NZ_FOJG01000002.1"/>
</dbReference>
<evidence type="ECO:0000259" key="10">
    <source>
        <dbReference type="Pfam" id="PF00593"/>
    </source>
</evidence>
<keyword evidence="13" id="KW-1185">Reference proteome</keyword>
<dbReference type="GO" id="GO:0009279">
    <property type="term" value="C:cell outer membrane"/>
    <property type="evidence" value="ECO:0007669"/>
    <property type="project" value="UniProtKB-SubCell"/>
</dbReference>
<dbReference type="Proteomes" id="UP000199310">
    <property type="component" value="Unassembled WGS sequence"/>
</dbReference>
<evidence type="ECO:0000256" key="6">
    <source>
        <dbReference type="ARBA" id="ARBA00023136"/>
    </source>
</evidence>
<feature type="domain" description="TonB-dependent receptor plug" evidence="11">
    <location>
        <begin position="240"/>
        <end position="361"/>
    </location>
</feature>
<keyword evidence="7 8" id="KW-0998">Cell outer membrane</keyword>
<evidence type="ECO:0000256" key="4">
    <source>
        <dbReference type="ARBA" id="ARBA00022692"/>
    </source>
</evidence>
<dbReference type="InterPro" id="IPR008969">
    <property type="entry name" value="CarboxyPept-like_regulatory"/>
</dbReference>
<evidence type="ECO:0000256" key="5">
    <source>
        <dbReference type="ARBA" id="ARBA00023077"/>
    </source>
</evidence>
<dbReference type="Gene3D" id="2.170.130.10">
    <property type="entry name" value="TonB-dependent receptor, plug domain"/>
    <property type="match status" value="1"/>
</dbReference>
<evidence type="ECO:0000256" key="2">
    <source>
        <dbReference type="ARBA" id="ARBA00022448"/>
    </source>
</evidence>
<keyword evidence="6 8" id="KW-0472">Membrane</keyword>
<protein>
    <submittedName>
        <fullName evidence="12">TonB-linked outer membrane protein, SusC/RagA family</fullName>
    </submittedName>
</protein>
<dbReference type="InterPro" id="IPR000531">
    <property type="entry name" value="Beta-barrel_TonB"/>
</dbReference>
<dbReference type="NCBIfam" id="TIGR04056">
    <property type="entry name" value="OMP_RagA_SusC"/>
    <property type="match status" value="1"/>
</dbReference>
<accession>A0A1I0SDI5</accession>
<keyword evidence="5 9" id="KW-0798">TonB box</keyword>
<evidence type="ECO:0000256" key="3">
    <source>
        <dbReference type="ARBA" id="ARBA00022452"/>
    </source>
</evidence>
<dbReference type="EMBL" id="FOJG01000002">
    <property type="protein sequence ID" value="SEW56362.1"/>
    <property type="molecule type" value="Genomic_DNA"/>
</dbReference>
<dbReference type="Gene3D" id="2.60.40.1120">
    <property type="entry name" value="Carboxypeptidase-like, regulatory domain"/>
    <property type="match status" value="1"/>
</dbReference>
<keyword evidence="4 8" id="KW-0812">Transmembrane</keyword>
<dbReference type="Gene3D" id="2.40.170.20">
    <property type="entry name" value="TonB-dependent receptor, beta-barrel domain"/>
    <property type="match status" value="1"/>
</dbReference>
<dbReference type="STRING" id="29529.SAMN04488122_6641"/>
<evidence type="ECO:0000256" key="9">
    <source>
        <dbReference type="RuleBase" id="RU003357"/>
    </source>
</evidence>
<dbReference type="Pfam" id="PF07715">
    <property type="entry name" value="Plug"/>
    <property type="match status" value="1"/>
</dbReference>
<dbReference type="NCBIfam" id="TIGR04057">
    <property type="entry name" value="SusC_RagA_signa"/>
    <property type="match status" value="1"/>
</dbReference>
<dbReference type="AlphaFoldDB" id="A0A1I0SDI5"/>
<dbReference type="InterPro" id="IPR039426">
    <property type="entry name" value="TonB-dep_rcpt-like"/>
</dbReference>
<name>A0A1I0SDI5_9BACT</name>